<proteinExistence type="predicted"/>
<dbReference type="InterPro" id="IPR014044">
    <property type="entry name" value="CAP_dom"/>
</dbReference>
<dbReference type="PANTHER" id="PTHR31157">
    <property type="entry name" value="SCP DOMAIN-CONTAINING PROTEIN"/>
    <property type="match status" value="1"/>
</dbReference>
<keyword evidence="4" id="KW-1185">Reference proteome</keyword>
<accession>A0AB94ILR1</accession>
<dbReference type="EMBL" id="ALAN01000083">
    <property type="protein sequence ID" value="ETI67950.1"/>
    <property type="molecule type" value="Genomic_DNA"/>
</dbReference>
<dbReference type="InterPro" id="IPR029410">
    <property type="entry name" value="CAP_assoc"/>
</dbReference>
<reference evidence="3 4" key="1">
    <citation type="journal article" date="2014" name="Environ. Microbiol.">
        <title>The nitrate-ammonifying and nosZ-carrying bacterium Bacillus vireti is a potent source and sink for nitric and nitrous oxide under high nitrate conditions.</title>
        <authorList>
            <person name="Mania D."/>
            <person name="Heylen K."/>
            <person name="van Spanning R.J."/>
            <person name="Frostegard A."/>
        </authorList>
    </citation>
    <scope>NUCLEOTIDE SEQUENCE [LARGE SCALE GENOMIC DNA]</scope>
    <source>
        <strain evidence="3 4">LMG 21834</strain>
    </source>
</reference>
<dbReference type="Gene3D" id="3.40.33.10">
    <property type="entry name" value="CAP"/>
    <property type="match status" value="1"/>
</dbReference>
<evidence type="ECO:0000313" key="3">
    <source>
        <dbReference type="EMBL" id="ETI67950.1"/>
    </source>
</evidence>
<dbReference type="InterPro" id="IPR035940">
    <property type="entry name" value="CAP_sf"/>
</dbReference>
<protein>
    <recommendedName>
        <fullName evidence="5">YlbC</fullName>
    </recommendedName>
</protein>
<gene>
    <name evidence="3" type="ORF">BAVI_14891</name>
</gene>
<feature type="domain" description="CAP-associated" evidence="2">
    <location>
        <begin position="62"/>
        <end position="201"/>
    </location>
</feature>
<dbReference type="SUPFAM" id="SSF55797">
    <property type="entry name" value="PR-1-like"/>
    <property type="match status" value="1"/>
</dbReference>
<feature type="domain" description="SCP" evidence="1">
    <location>
        <begin position="233"/>
        <end position="342"/>
    </location>
</feature>
<sequence length="349" mass="39899">MILSVIFLTIGFYVNINEKSENNVLIKEDHTSEMNPTLPVTDNKTNKKTVSEKPKEGLALLIGEDVNALEKQLGAPARVDESMYGYQWYIYNQDYSRYVQVGVENNQVVTIYAIGESLDVAPFEIGQPVEEIFNTQYIDTNINLELNGNSYRFELNDNDLNLRPMVQLGDIYVQLYIDKFTGNLSSVRFLNAQTLIKQRPYELVYSGELIEPLAPSEDTWKIIEYGTAQEIFDITNVLRMRHKLKPLIWDEITAEVAFGHSKDMYENNDFSHTSKKFGDLATRLKTAQVEFEAAGENIAAKYTDGPAVVEGWLNSKAHRESLLNKDYSHLGVGVYQKFYTQNFIQKNEP</sequence>
<comment type="caution">
    <text evidence="3">The sequence shown here is derived from an EMBL/GenBank/DDBJ whole genome shotgun (WGS) entry which is preliminary data.</text>
</comment>
<dbReference type="CDD" id="cd05379">
    <property type="entry name" value="CAP_bacterial"/>
    <property type="match status" value="1"/>
</dbReference>
<evidence type="ECO:0000259" key="2">
    <source>
        <dbReference type="Pfam" id="PF14504"/>
    </source>
</evidence>
<dbReference type="Proteomes" id="UP000018877">
    <property type="component" value="Unassembled WGS sequence"/>
</dbReference>
<organism evidence="3 4">
    <name type="scientific">Neobacillus vireti LMG 21834</name>
    <dbReference type="NCBI Taxonomy" id="1131730"/>
    <lineage>
        <taxon>Bacteria</taxon>
        <taxon>Bacillati</taxon>
        <taxon>Bacillota</taxon>
        <taxon>Bacilli</taxon>
        <taxon>Bacillales</taxon>
        <taxon>Bacillaceae</taxon>
        <taxon>Neobacillus</taxon>
    </lineage>
</organism>
<dbReference type="PANTHER" id="PTHR31157:SF26">
    <property type="entry name" value="SCP-LIKE EXTRACELLULAR PROTEIN"/>
    <property type="match status" value="1"/>
</dbReference>
<dbReference type="Pfam" id="PF14504">
    <property type="entry name" value="CAP_assoc_N"/>
    <property type="match status" value="1"/>
</dbReference>
<evidence type="ECO:0000259" key="1">
    <source>
        <dbReference type="Pfam" id="PF00188"/>
    </source>
</evidence>
<evidence type="ECO:0008006" key="5">
    <source>
        <dbReference type="Google" id="ProtNLM"/>
    </source>
</evidence>
<dbReference type="Pfam" id="PF00188">
    <property type="entry name" value="CAP"/>
    <property type="match status" value="1"/>
</dbReference>
<dbReference type="AlphaFoldDB" id="A0AB94ILR1"/>
<evidence type="ECO:0000313" key="4">
    <source>
        <dbReference type="Proteomes" id="UP000018877"/>
    </source>
</evidence>
<name>A0AB94ILR1_9BACI</name>